<protein>
    <submittedName>
        <fullName evidence="3">Putative autotransporter adhesin-like protein</fullName>
    </submittedName>
</protein>
<evidence type="ECO:0000256" key="1">
    <source>
        <dbReference type="SAM" id="SignalP"/>
    </source>
</evidence>
<dbReference type="RefSeq" id="WP_109672301.1">
    <property type="nucleotide sequence ID" value="NZ_QGDT01000001.1"/>
</dbReference>
<proteinExistence type="predicted"/>
<feature type="signal peptide" evidence="1">
    <location>
        <begin position="1"/>
        <end position="20"/>
    </location>
</feature>
<evidence type="ECO:0000259" key="2">
    <source>
        <dbReference type="Pfam" id="PF10988"/>
    </source>
</evidence>
<dbReference type="InterPro" id="IPR021255">
    <property type="entry name" value="DUF2807"/>
</dbReference>
<dbReference type="Pfam" id="PF10988">
    <property type="entry name" value="DUF2807"/>
    <property type="match status" value="1"/>
</dbReference>
<gene>
    <name evidence="3" type="ORF">CLV98_101369</name>
</gene>
<dbReference type="AlphaFoldDB" id="A0A316ARP7"/>
<name>A0A316ARP7_9BACT</name>
<dbReference type="OrthoDB" id="980382at2"/>
<evidence type="ECO:0000313" key="4">
    <source>
        <dbReference type="Proteomes" id="UP000245880"/>
    </source>
</evidence>
<sequence length="228" mass="23773">MKTNILTLLFFLALSIMVSAQDTRQFTEKGFTRISMGSAFKVNVEQGANFRIVATGRQEDLSALKATVKGGTLSLGYDNNIRQNNRSEVKINIIMPSLEAVDFSGASKVNVGRFSGAKNIDVEVSGASKVMMDLSADKVAVSLSGASGLGLKGSCAVLNGEVSGASSLKAMELICEEVIIEASGASSAQVVAQKELRAEASGASSVRYAGAVKNVQSHTSGASSVKRK</sequence>
<comment type="caution">
    <text evidence="3">The sequence shown here is derived from an EMBL/GenBank/DDBJ whole genome shotgun (WGS) entry which is preliminary data.</text>
</comment>
<feature type="chain" id="PRO_5016348859" evidence="1">
    <location>
        <begin position="21"/>
        <end position="228"/>
    </location>
</feature>
<evidence type="ECO:0000313" key="3">
    <source>
        <dbReference type="EMBL" id="PWJ60188.1"/>
    </source>
</evidence>
<dbReference type="EMBL" id="QGDT01000001">
    <property type="protein sequence ID" value="PWJ60188.1"/>
    <property type="molecule type" value="Genomic_DNA"/>
</dbReference>
<keyword evidence="1" id="KW-0732">Signal</keyword>
<keyword evidence="4" id="KW-1185">Reference proteome</keyword>
<dbReference type="Gene3D" id="2.160.20.120">
    <property type="match status" value="1"/>
</dbReference>
<feature type="domain" description="Putative auto-transporter adhesin head GIN" evidence="2">
    <location>
        <begin position="31"/>
        <end position="210"/>
    </location>
</feature>
<accession>A0A316ARP7</accession>
<organism evidence="3 4">
    <name type="scientific">Dyadobacter jejuensis</name>
    <dbReference type="NCBI Taxonomy" id="1082580"/>
    <lineage>
        <taxon>Bacteria</taxon>
        <taxon>Pseudomonadati</taxon>
        <taxon>Bacteroidota</taxon>
        <taxon>Cytophagia</taxon>
        <taxon>Cytophagales</taxon>
        <taxon>Spirosomataceae</taxon>
        <taxon>Dyadobacter</taxon>
    </lineage>
</organism>
<dbReference type="Proteomes" id="UP000245880">
    <property type="component" value="Unassembled WGS sequence"/>
</dbReference>
<reference evidence="3 4" key="1">
    <citation type="submission" date="2018-03" db="EMBL/GenBank/DDBJ databases">
        <title>Genomic Encyclopedia of Archaeal and Bacterial Type Strains, Phase II (KMG-II): from individual species to whole genera.</title>
        <authorList>
            <person name="Goeker M."/>
        </authorList>
    </citation>
    <scope>NUCLEOTIDE SEQUENCE [LARGE SCALE GENOMIC DNA]</scope>
    <source>
        <strain evidence="3 4">DSM 100346</strain>
    </source>
</reference>